<accession>A0A0E9S348</accession>
<proteinExistence type="predicted"/>
<reference evidence="1" key="1">
    <citation type="submission" date="2014-11" db="EMBL/GenBank/DDBJ databases">
        <authorList>
            <person name="Amaro Gonzalez C."/>
        </authorList>
    </citation>
    <scope>NUCLEOTIDE SEQUENCE</scope>
</reference>
<dbReference type="AlphaFoldDB" id="A0A0E9S348"/>
<name>A0A0E9S348_ANGAN</name>
<reference evidence="1" key="2">
    <citation type="journal article" date="2015" name="Fish Shellfish Immunol.">
        <title>Early steps in the European eel (Anguilla anguilla)-Vibrio vulnificus interaction in the gills: Role of the RtxA13 toxin.</title>
        <authorList>
            <person name="Callol A."/>
            <person name="Pajuelo D."/>
            <person name="Ebbesson L."/>
            <person name="Teles M."/>
            <person name="MacKenzie S."/>
            <person name="Amaro C."/>
        </authorList>
    </citation>
    <scope>NUCLEOTIDE SEQUENCE</scope>
</reference>
<evidence type="ECO:0000313" key="1">
    <source>
        <dbReference type="EMBL" id="JAH35637.1"/>
    </source>
</evidence>
<organism evidence="1">
    <name type="scientific">Anguilla anguilla</name>
    <name type="common">European freshwater eel</name>
    <name type="synonym">Muraena anguilla</name>
    <dbReference type="NCBI Taxonomy" id="7936"/>
    <lineage>
        <taxon>Eukaryota</taxon>
        <taxon>Metazoa</taxon>
        <taxon>Chordata</taxon>
        <taxon>Craniata</taxon>
        <taxon>Vertebrata</taxon>
        <taxon>Euteleostomi</taxon>
        <taxon>Actinopterygii</taxon>
        <taxon>Neopterygii</taxon>
        <taxon>Teleostei</taxon>
        <taxon>Anguilliformes</taxon>
        <taxon>Anguillidae</taxon>
        <taxon>Anguilla</taxon>
    </lineage>
</organism>
<dbReference type="EMBL" id="GBXM01072940">
    <property type="protein sequence ID" value="JAH35637.1"/>
    <property type="molecule type" value="Transcribed_RNA"/>
</dbReference>
<sequence length="59" mass="6797">MFSLWCQKSREQKQHLSAYNPVTRFVCVLRFSLLPLGISSALTQKLCQPTNLLSRQSLE</sequence>
<protein>
    <submittedName>
        <fullName evidence="1">Uncharacterized protein</fullName>
    </submittedName>
</protein>